<evidence type="ECO:0000313" key="3">
    <source>
        <dbReference type="EMBL" id="QPZ38596.1"/>
    </source>
</evidence>
<reference evidence="3 4" key="1">
    <citation type="submission" date="2020-12" db="EMBL/GenBank/DDBJ databases">
        <title>Microbacterium sp. HY060.</title>
        <authorList>
            <person name="Zhou J."/>
        </authorList>
    </citation>
    <scope>NUCLEOTIDE SEQUENCE [LARGE SCALE GENOMIC DNA]</scope>
    <source>
        <strain evidence="3 4">HY60</strain>
    </source>
</reference>
<dbReference type="EMBL" id="CP061169">
    <property type="protein sequence ID" value="QPZ38596.1"/>
    <property type="molecule type" value="Genomic_DNA"/>
</dbReference>
<keyword evidence="3" id="KW-0067">ATP-binding</keyword>
<dbReference type="GO" id="GO:0005524">
    <property type="term" value="F:ATP binding"/>
    <property type="evidence" value="ECO:0007669"/>
    <property type="project" value="UniProtKB-KW"/>
</dbReference>
<proteinExistence type="predicted"/>
<name>A0ABX6YJL3_9MICO</name>
<protein>
    <submittedName>
        <fullName evidence="3">ATP-binding protein</fullName>
    </submittedName>
</protein>
<evidence type="ECO:0000313" key="4">
    <source>
        <dbReference type="Proteomes" id="UP000662814"/>
    </source>
</evidence>
<feature type="domain" description="AAA" evidence="1">
    <location>
        <begin position="21"/>
        <end position="132"/>
    </location>
</feature>
<dbReference type="InterPro" id="IPR041682">
    <property type="entry name" value="AAA_14"/>
</dbReference>
<accession>A0ABX6YJL3</accession>
<dbReference type="RefSeq" id="WP_166986029.1">
    <property type="nucleotide sequence ID" value="NZ_CP061169.1"/>
</dbReference>
<dbReference type="Proteomes" id="UP000662814">
    <property type="component" value="Chromosome"/>
</dbReference>
<dbReference type="InterPro" id="IPR025420">
    <property type="entry name" value="DUF4143"/>
</dbReference>
<keyword evidence="3" id="KW-0547">Nucleotide-binding</keyword>
<evidence type="ECO:0000259" key="2">
    <source>
        <dbReference type="Pfam" id="PF13635"/>
    </source>
</evidence>
<gene>
    <name evidence="3" type="ORF">HCR76_00325</name>
</gene>
<evidence type="ECO:0000259" key="1">
    <source>
        <dbReference type="Pfam" id="PF13173"/>
    </source>
</evidence>
<dbReference type="Pfam" id="PF13635">
    <property type="entry name" value="DUF4143"/>
    <property type="match status" value="1"/>
</dbReference>
<sequence length="416" mass="44786">MTGYIDRIVDAEIAAGLNSSGALVIHGARAVGKTESARRVAASELRLDASDARAVLAREQPASALDGPTPRLLDEWQLVPELWNAVRHEVDDRRRVAQFILSGSATPDDDATRHSGAGRFRQLTMRTLALTETGESSGAVSLGALLAGDTIPNAESPSDFETVVTRIVTGGWPGWHDSSETDALARGSSYAADIAQHDFPQVAGTRRDPRRFMAYMRAIAGLSAQPAGYTTITRRMQEESSLSASLGTVPILHDLAERMFLVEDQPAWAPRLRSRSALLQMPKRHLADPSLAAALLGAGTKRLLLEPETLGFLFESQVVHDLRVYAQALGARGVFHYRDSKGRDEIDIVIEDDDGSWVAIEVKLGIKAVDSAASNLLRVTSKIARQPAAVVIVVPSGVAHRRIDGVFVVPLTTLGV</sequence>
<dbReference type="PANTHER" id="PTHR43566:SF2">
    <property type="entry name" value="DUF4143 DOMAIN-CONTAINING PROTEIN"/>
    <property type="match status" value="1"/>
</dbReference>
<dbReference type="PANTHER" id="PTHR43566">
    <property type="entry name" value="CONSERVED PROTEIN"/>
    <property type="match status" value="1"/>
</dbReference>
<organism evidence="3 4">
    <name type="scientific">Paramicrobacterium chengjingii</name>
    <dbReference type="NCBI Taxonomy" id="2769067"/>
    <lineage>
        <taxon>Bacteria</taxon>
        <taxon>Bacillati</taxon>
        <taxon>Actinomycetota</taxon>
        <taxon>Actinomycetes</taxon>
        <taxon>Micrococcales</taxon>
        <taxon>Microbacteriaceae</taxon>
        <taxon>Paramicrobacterium</taxon>
    </lineage>
</organism>
<keyword evidence="4" id="KW-1185">Reference proteome</keyword>
<dbReference type="Pfam" id="PF13173">
    <property type="entry name" value="AAA_14"/>
    <property type="match status" value="1"/>
</dbReference>
<feature type="domain" description="DUF4143" evidence="2">
    <location>
        <begin position="197"/>
        <end position="364"/>
    </location>
</feature>